<name>A0ABS7D8M7_9BACL</name>
<dbReference type="InterPro" id="IPR041419">
    <property type="entry name" value="TnsE_C"/>
</dbReference>
<accession>A0ABS7D8M7</accession>
<dbReference type="Pfam" id="PF18623">
    <property type="entry name" value="TnsE_C"/>
    <property type="match status" value="1"/>
</dbReference>
<keyword evidence="3" id="KW-1185">Reference proteome</keyword>
<proteinExistence type="predicted"/>
<dbReference type="RefSeq" id="WP_219873539.1">
    <property type="nucleotide sequence ID" value="NZ_JAHZIJ010000012.1"/>
</dbReference>
<evidence type="ECO:0000313" key="3">
    <source>
        <dbReference type="Proteomes" id="UP000812277"/>
    </source>
</evidence>
<evidence type="ECO:0000259" key="1">
    <source>
        <dbReference type="Pfam" id="PF18623"/>
    </source>
</evidence>
<comment type="caution">
    <text evidence="2">The sequence shown here is derived from an EMBL/GenBank/DDBJ whole genome shotgun (WGS) entry which is preliminary data.</text>
</comment>
<dbReference type="Proteomes" id="UP000812277">
    <property type="component" value="Unassembled WGS sequence"/>
</dbReference>
<feature type="domain" description="TnsE C-terminal" evidence="1">
    <location>
        <begin position="1"/>
        <end position="126"/>
    </location>
</feature>
<evidence type="ECO:0000313" key="2">
    <source>
        <dbReference type="EMBL" id="MBW7476294.1"/>
    </source>
</evidence>
<dbReference type="EMBL" id="JAHZIJ010000012">
    <property type="protein sequence ID" value="MBW7476294.1"/>
    <property type="molecule type" value="Genomic_DNA"/>
</dbReference>
<reference evidence="2 3" key="1">
    <citation type="submission" date="2021-07" db="EMBL/GenBank/DDBJ databases">
        <title>Paenibacillus radiodurans sp. nov., isolated from the southeastern edge of Tengger Desert.</title>
        <authorList>
            <person name="Zhang G."/>
        </authorList>
    </citation>
    <scope>NUCLEOTIDE SEQUENCE [LARGE SCALE GENOMIC DNA]</scope>
    <source>
        <strain evidence="2 3">DT7-4</strain>
    </source>
</reference>
<organism evidence="2 3">
    <name type="scientific">Paenibacillus oenotherae</name>
    <dbReference type="NCBI Taxonomy" id="1435645"/>
    <lineage>
        <taxon>Bacteria</taxon>
        <taxon>Bacillati</taxon>
        <taxon>Bacillota</taxon>
        <taxon>Bacilli</taxon>
        <taxon>Bacillales</taxon>
        <taxon>Paenibacillaceae</taxon>
        <taxon>Paenibacillus</taxon>
    </lineage>
</organism>
<protein>
    <recommendedName>
        <fullName evidence="1">TnsE C-terminal domain-containing protein</fullName>
    </recommendedName>
</protein>
<sequence>MIEMLKKTVSVNVRMSVVRVPPGRRFSVCIDGSRRTCAIVQVINKTSISYIVEVARPDDWSISTLILRPMNQLSFTLIERSIKQLLDGLVQKGGHWDQSVLNQCSDMNIEKVKHYQNDSLRDWASRMSIRLLS</sequence>
<gene>
    <name evidence="2" type="ORF">K0T92_16295</name>
</gene>